<organism evidence="1">
    <name type="scientific">Klebsiella pneumoniae</name>
    <dbReference type="NCBI Taxonomy" id="573"/>
    <lineage>
        <taxon>Bacteria</taxon>
        <taxon>Pseudomonadati</taxon>
        <taxon>Pseudomonadota</taxon>
        <taxon>Gammaproteobacteria</taxon>
        <taxon>Enterobacterales</taxon>
        <taxon>Enterobacteriaceae</taxon>
        <taxon>Klebsiella/Raoultella group</taxon>
        <taxon>Klebsiella</taxon>
        <taxon>Klebsiella pneumoniae complex</taxon>
    </lineage>
</organism>
<accession>A0A6G2BQL8</accession>
<name>A0A6G2BQL8_KLEPN</name>
<evidence type="ECO:0008006" key="2">
    <source>
        <dbReference type="Google" id="ProtNLM"/>
    </source>
</evidence>
<gene>
    <name evidence="1" type="ORF">GJD85_08035</name>
</gene>
<dbReference type="AlphaFoldDB" id="A0A6G2BQL8"/>
<comment type="caution">
    <text evidence="1">The sequence shown here is derived from an EMBL/GenBank/DDBJ whole genome shotgun (WGS) entry which is preliminary data.</text>
</comment>
<sequence>MAFKNMFMSNNVKVEIALAPVSGVATTFTVVEKLAAFPAVAGAETNMATVNSFGELYADKIPGSKNVPDISLTVNWIPGAVGQELLNTYADNLTKVQLRVTYYENLTGADGASYFQVVNGYISTNTTSGDFDSQAQREYTFVVTGAPVASGETSGD</sequence>
<protein>
    <recommendedName>
        <fullName evidence="2">Phage tail protein</fullName>
    </recommendedName>
</protein>
<reference evidence="1" key="1">
    <citation type="journal article" date="2019" name="PLoS ONE">
        <title>Whole genome sequencing snapshot of multi-drug resistant Klebsiella pneumoniae strains from hospitals and receiving wastewater treatment plants in Southern Romania.</title>
        <authorList>
            <person name="Paraschiv S."/>
            <person name="Surleac M."/>
            <person name="Czobor Barbu I."/>
            <person name="Popa L.I."/>
            <person name="Gheorghe I."/>
            <person name="Otelea D."/>
            <person name="Chifiriuc M.C."/>
        </authorList>
    </citation>
    <scope>NUCLEOTIDE SEQUENCE</scope>
    <source>
        <strain evidence="1">RADAR41</strain>
    </source>
</reference>
<dbReference type="RefSeq" id="WP_064147778.1">
    <property type="nucleotide sequence ID" value="NZ_CABFWS010000001.1"/>
</dbReference>
<proteinExistence type="predicted"/>
<dbReference type="Gene3D" id="4.10.410.40">
    <property type="match status" value="1"/>
</dbReference>
<evidence type="ECO:0000313" key="1">
    <source>
        <dbReference type="EMBL" id="MTF90150.1"/>
    </source>
</evidence>
<dbReference type="EMBL" id="WMIM01000004">
    <property type="protein sequence ID" value="MTF90150.1"/>
    <property type="molecule type" value="Genomic_DNA"/>
</dbReference>